<dbReference type="KEGG" id="pgr:PGTG_04209"/>
<feature type="region of interest" description="Disordered" evidence="1">
    <location>
        <begin position="1"/>
        <end position="55"/>
    </location>
</feature>
<proteinExistence type="predicted"/>
<accession>E3K1S8</accession>
<protein>
    <submittedName>
        <fullName evidence="2">Uncharacterized protein</fullName>
    </submittedName>
</protein>
<dbReference type="AlphaFoldDB" id="E3K1S8"/>
<reference evidence="3" key="2">
    <citation type="journal article" date="2011" name="Proc. Natl. Acad. Sci. U.S.A.">
        <title>Obligate biotrophy features unraveled by the genomic analysis of rust fungi.</title>
        <authorList>
            <person name="Duplessis S."/>
            <person name="Cuomo C.A."/>
            <person name="Lin Y.-C."/>
            <person name="Aerts A."/>
            <person name="Tisserant E."/>
            <person name="Veneault-Fourrey C."/>
            <person name="Joly D.L."/>
            <person name="Hacquard S."/>
            <person name="Amselem J."/>
            <person name="Cantarel B.L."/>
            <person name="Chiu R."/>
            <person name="Coutinho P.M."/>
            <person name="Feau N."/>
            <person name="Field M."/>
            <person name="Frey P."/>
            <person name="Gelhaye E."/>
            <person name="Goldberg J."/>
            <person name="Grabherr M.G."/>
            <person name="Kodira C.D."/>
            <person name="Kohler A."/>
            <person name="Kuees U."/>
            <person name="Lindquist E.A."/>
            <person name="Lucas S.M."/>
            <person name="Mago R."/>
            <person name="Mauceli E."/>
            <person name="Morin E."/>
            <person name="Murat C."/>
            <person name="Pangilinan J.L."/>
            <person name="Park R."/>
            <person name="Pearson M."/>
            <person name="Quesneville H."/>
            <person name="Rouhier N."/>
            <person name="Sakthikumar S."/>
            <person name="Salamov A.A."/>
            <person name="Schmutz J."/>
            <person name="Selles B."/>
            <person name="Shapiro H."/>
            <person name="Tanguay P."/>
            <person name="Tuskan G.A."/>
            <person name="Henrissat B."/>
            <person name="Van de Peer Y."/>
            <person name="Rouze P."/>
            <person name="Ellis J.G."/>
            <person name="Dodds P.N."/>
            <person name="Schein J.E."/>
            <person name="Zhong S."/>
            <person name="Hamelin R.C."/>
            <person name="Grigoriev I.V."/>
            <person name="Szabo L.J."/>
            <person name="Martin F."/>
        </authorList>
    </citation>
    <scope>NUCLEOTIDE SEQUENCE [LARGE SCALE GENOMIC DNA]</scope>
    <source>
        <strain evidence="3">CRL 75-36-700-3 / race SCCL</strain>
    </source>
</reference>
<gene>
    <name evidence="2" type="ORF">PGTG_04209</name>
</gene>
<evidence type="ECO:0000313" key="3">
    <source>
        <dbReference type="Proteomes" id="UP000008783"/>
    </source>
</evidence>
<keyword evidence="3" id="KW-1185">Reference proteome</keyword>
<dbReference type="GeneID" id="10542045"/>
<name>E3K1S8_PUCGT</name>
<evidence type="ECO:0000313" key="2">
    <source>
        <dbReference type="EMBL" id="EFP78253.2"/>
    </source>
</evidence>
<reference key="1">
    <citation type="submission" date="2007-01" db="EMBL/GenBank/DDBJ databases">
        <title>The Genome Sequence of Puccinia graminis f. sp. tritici Strain CRL 75-36-700-3.</title>
        <authorList>
            <consortium name="The Broad Institute Genome Sequencing Platform"/>
            <person name="Birren B."/>
            <person name="Lander E."/>
            <person name="Galagan J."/>
            <person name="Nusbaum C."/>
            <person name="Devon K."/>
            <person name="Cuomo C."/>
            <person name="Jaffe D."/>
            <person name="Butler J."/>
            <person name="Alvarez P."/>
            <person name="Gnerre S."/>
            <person name="Grabherr M."/>
            <person name="Mauceli E."/>
            <person name="Brockman W."/>
            <person name="Young S."/>
            <person name="LaButti K."/>
            <person name="Sykes S."/>
            <person name="DeCaprio D."/>
            <person name="Crawford M."/>
            <person name="Koehrsen M."/>
            <person name="Engels R."/>
            <person name="Montgomery P."/>
            <person name="Pearson M."/>
            <person name="Howarth C."/>
            <person name="Larson L."/>
            <person name="White J."/>
            <person name="Zeng Q."/>
            <person name="Kodira C."/>
            <person name="Yandava C."/>
            <person name="Alvarado L."/>
            <person name="O'Leary S."/>
            <person name="Szabo L."/>
            <person name="Dean R."/>
            <person name="Schein J."/>
        </authorList>
    </citation>
    <scope>NUCLEOTIDE SEQUENCE</scope>
    <source>
        <strain>CRL 75-36-700-3</strain>
    </source>
</reference>
<dbReference type="Proteomes" id="UP000008783">
    <property type="component" value="Unassembled WGS sequence"/>
</dbReference>
<dbReference type="VEuPathDB" id="FungiDB:PGTG_04209"/>
<sequence length="290" mass="33464">MGSAVEQSENLHQLASSSSPEDKEDVATHKRARADTSPRSNHGRPGPLEAPHTRHRLTSVETVEFRWEEDLHVDLVGLVRQWSDKHAHVMAEAGGPGTQDLMHQYIKAYLETAAAFPRLRSIHIHELRSEYQKLIGRWMKVAERLTLETLDLGDAVEQRIQRRGMSSTLFLKMKQDIEHPRLVNVAPLLGQPPQKPPIDVAECAYLLIHVARMDLQARVASSVLRRERERADLNISHAQVRIRLNELLQDISQEDKKLRDAHEEEFRRENQQEEEYVDSYFTLFYNSTPH</sequence>
<dbReference type="HOGENOM" id="CLU_960206_0_0_1"/>
<dbReference type="EMBL" id="DS178269">
    <property type="protein sequence ID" value="EFP78253.2"/>
    <property type="molecule type" value="Genomic_DNA"/>
</dbReference>
<feature type="compositionally biased region" description="Polar residues" evidence="1">
    <location>
        <begin position="1"/>
        <end position="19"/>
    </location>
</feature>
<evidence type="ECO:0000256" key="1">
    <source>
        <dbReference type="SAM" id="MobiDB-lite"/>
    </source>
</evidence>
<organism evidence="2 3">
    <name type="scientific">Puccinia graminis f. sp. tritici (strain CRL 75-36-700-3 / race SCCL)</name>
    <name type="common">Black stem rust fungus</name>
    <dbReference type="NCBI Taxonomy" id="418459"/>
    <lineage>
        <taxon>Eukaryota</taxon>
        <taxon>Fungi</taxon>
        <taxon>Dikarya</taxon>
        <taxon>Basidiomycota</taxon>
        <taxon>Pucciniomycotina</taxon>
        <taxon>Pucciniomycetes</taxon>
        <taxon>Pucciniales</taxon>
        <taxon>Pucciniaceae</taxon>
        <taxon>Puccinia</taxon>
    </lineage>
</organism>
<dbReference type="RefSeq" id="XP_003322672.2">
    <property type="nucleotide sequence ID" value="XM_003322624.2"/>
</dbReference>
<dbReference type="InParanoid" id="E3K1S8"/>
<feature type="compositionally biased region" description="Basic and acidic residues" evidence="1">
    <location>
        <begin position="25"/>
        <end position="36"/>
    </location>
</feature>